<evidence type="ECO:0000256" key="3">
    <source>
        <dbReference type="ARBA" id="ARBA00008640"/>
    </source>
</evidence>
<protein>
    <recommendedName>
        <fullName evidence="4">Golgi apparatus membrane protein TVP38</fullName>
    </recommendedName>
    <alternativeName>
        <fullName evidence="5">Golgi apparatus membrane protein tvp38</fullName>
    </alternativeName>
</protein>
<evidence type="ECO:0000313" key="12">
    <source>
        <dbReference type="EMBL" id="KAF0401859.1"/>
    </source>
</evidence>
<reference evidence="12 13" key="1">
    <citation type="journal article" date="2019" name="Environ. Microbiol.">
        <title>At the nexus of three kingdoms: the genome of the mycorrhizal fungus Gigaspora margarita provides insights into plant, endobacterial and fungal interactions.</title>
        <authorList>
            <person name="Venice F."/>
            <person name="Ghignone S."/>
            <person name="Salvioli di Fossalunga A."/>
            <person name="Amselem J."/>
            <person name="Novero M."/>
            <person name="Xianan X."/>
            <person name="Sedzielewska Toro K."/>
            <person name="Morin E."/>
            <person name="Lipzen A."/>
            <person name="Grigoriev I.V."/>
            <person name="Henrissat B."/>
            <person name="Martin F.M."/>
            <person name="Bonfante P."/>
        </authorList>
    </citation>
    <scope>NUCLEOTIDE SEQUENCE [LARGE SCALE GENOMIC DNA]</scope>
    <source>
        <strain evidence="12 13">BEG34</strain>
    </source>
</reference>
<comment type="subcellular location">
    <subcellularLocation>
        <location evidence="2">Golgi apparatus membrane</location>
        <topology evidence="2">Multi-pass membrane protein</topology>
    </subcellularLocation>
</comment>
<keyword evidence="7 10" id="KW-1133">Transmembrane helix</keyword>
<feature type="transmembrane region" description="Helical" evidence="10">
    <location>
        <begin position="183"/>
        <end position="207"/>
    </location>
</feature>
<dbReference type="GO" id="GO:0000139">
    <property type="term" value="C:Golgi membrane"/>
    <property type="evidence" value="ECO:0007669"/>
    <property type="project" value="UniProtKB-SubCell"/>
</dbReference>
<accession>A0A8H4A1Z9</accession>
<name>A0A8H4A1Z9_GIGMA</name>
<dbReference type="OrthoDB" id="166803at2759"/>
<comment type="function">
    <text evidence="1">Golgi membrane protein involved in vesicular trafficking and spindle migration.</text>
</comment>
<evidence type="ECO:0000259" key="11">
    <source>
        <dbReference type="Pfam" id="PF09335"/>
    </source>
</evidence>
<comment type="similarity">
    <text evidence="3">Belongs to the TVP38/TMEM64 family.</text>
</comment>
<keyword evidence="13" id="KW-1185">Reference proteome</keyword>
<keyword evidence="9 10" id="KW-0472">Membrane</keyword>
<feature type="domain" description="VTT" evidence="11">
    <location>
        <begin position="103"/>
        <end position="217"/>
    </location>
</feature>
<evidence type="ECO:0000256" key="4">
    <source>
        <dbReference type="ARBA" id="ARBA00013533"/>
    </source>
</evidence>
<comment type="caution">
    <text evidence="12">The sequence shown here is derived from an EMBL/GenBank/DDBJ whole genome shotgun (WGS) entry which is preliminary data.</text>
</comment>
<organism evidence="12 13">
    <name type="scientific">Gigaspora margarita</name>
    <dbReference type="NCBI Taxonomy" id="4874"/>
    <lineage>
        <taxon>Eukaryota</taxon>
        <taxon>Fungi</taxon>
        <taxon>Fungi incertae sedis</taxon>
        <taxon>Mucoromycota</taxon>
        <taxon>Glomeromycotina</taxon>
        <taxon>Glomeromycetes</taxon>
        <taxon>Diversisporales</taxon>
        <taxon>Gigasporaceae</taxon>
        <taxon>Gigaspora</taxon>
    </lineage>
</organism>
<dbReference type="Pfam" id="PF09335">
    <property type="entry name" value="VTT_dom"/>
    <property type="match status" value="1"/>
</dbReference>
<sequence length="357" mass="40474">MATINFNSCFKTNSDLYLKSFTNAKHRWHRNISVILKKLIPWIPLLIYGLFVGTLICFSITHKDKVIIVLEKFIHKIQTMGIGGVIMLYCIIFLTTFPLVFGYSTLITLSGFIYGFSFGFLISYVAALTGAVTVFCLSRKWFKKPVRKWLNRNKSMSAVVRAVEKKGFNLLFLIRIAPYPYNILNMLLSATHLSLSTFTAATALSLFKLMIHVWIGSKMSSFSAFTSHVGIISSEIDNSIKPSLSKNNHFTKSFNFIVMLCSIAIGICIIIYVWILARKAIKEVEDENGGEYIWLDGYEINEINEVGDNVILLGNGEMRFRRNSVVFCDDVESDSNINLKPHFNEKDSIQMQSIVSS</sequence>
<evidence type="ECO:0000313" key="13">
    <source>
        <dbReference type="Proteomes" id="UP000439903"/>
    </source>
</evidence>
<gene>
    <name evidence="12" type="ORF">F8M41_009427</name>
</gene>
<evidence type="ECO:0000256" key="8">
    <source>
        <dbReference type="ARBA" id="ARBA00023034"/>
    </source>
</evidence>
<feature type="transmembrane region" description="Helical" evidence="10">
    <location>
        <begin position="82"/>
        <end position="106"/>
    </location>
</feature>
<dbReference type="PANTHER" id="PTHR47549:SF3">
    <property type="entry name" value="GOLGI APPARATUS MEMBRANE PROTEIN TVP38"/>
    <property type="match status" value="1"/>
</dbReference>
<dbReference type="GO" id="GO:0000022">
    <property type="term" value="P:mitotic spindle elongation"/>
    <property type="evidence" value="ECO:0007669"/>
    <property type="project" value="TreeGrafter"/>
</dbReference>
<evidence type="ECO:0000256" key="10">
    <source>
        <dbReference type="SAM" id="Phobius"/>
    </source>
</evidence>
<evidence type="ECO:0000256" key="9">
    <source>
        <dbReference type="ARBA" id="ARBA00023136"/>
    </source>
</evidence>
<dbReference type="InterPro" id="IPR051076">
    <property type="entry name" value="Golgi_membrane_TVP38/TMEM64"/>
</dbReference>
<dbReference type="PANTHER" id="PTHR47549">
    <property type="entry name" value="GOLGI APPARATUS MEMBRANE PROTEIN TVP38-RELATED"/>
    <property type="match status" value="1"/>
</dbReference>
<feature type="transmembrane region" description="Helical" evidence="10">
    <location>
        <begin position="256"/>
        <end position="277"/>
    </location>
</feature>
<dbReference type="EMBL" id="WTPW01002016">
    <property type="protein sequence ID" value="KAF0401859.1"/>
    <property type="molecule type" value="Genomic_DNA"/>
</dbReference>
<evidence type="ECO:0000256" key="6">
    <source>
        <dbReference type="ARBA" id="ARBA00022692"/>
    </source>
</evidence>
<dbReference type="GO" id="GO:0016192">
    <property type="term" value="P:vesicle-mediated transport"/>
    <property type="evidence" value="ECO:0007669"/>
    <property type="project" value="TreeGrafter"/>
</dbReference>
<evidence type="ECO:0000256" key="2">
    <source>
        <dbReference type="ARBA" id="ARBA00004653"/>
    </source>
</evidence>
<feature type="transmembrane region" description="Helical" evidence="10">
    <location>
        <begin position="39"/>
        <end position="61"/>
    </location>
</feature>
<keyword evidence="6 10" id="KW-0812">Transmembrane</keyword>
<evidence type="ECO:0000256" key="1">
    <source>
        <dbReference type="ARBA" id="ARBA00002978"/>
    </source>
</evidence>
<proteinExistence type="inferred from homology"/>
<dbReference type="Proteomes" id="UP000439903">
    <property type="component" value="Unassembled WGS sequence"/>
</dbReference>
<evidence type="ECO:0000256" key="7">
    <source>
        <dbReference type="ARBA" id="ARBA00022989"/>
    </source>
</evidence>
<feature type="transmembrane region" description="Helical" evidence="10">
    <location>
        <begin position="112"/>
        <end position="137"/>
    </location>
</feature>
<keyword evidence="8" id="KW-0333">Golgi apparatus</keyword>
<dbReference type="InterPro" id="IPR032816">
    <property type="entry name" value="VTT_dom"/>
</dbReference>
<evidence type="ECO:0000256" key="5">
    <source>
        <dbReference type="ARBA" id="ARBA00020673"/>
    </source>
</evidence>
<dbReference type="AlphaFoldDB" id="A0A8H4A1Z9"/>